<accession>A0A8X8A8Q2</accession>
<organism evidence="2 3">
    <name type="scientific">Populus tomentosa</name>
    <name type="common">Chinese white poplar</name>
    <dbReference type="NCBI Taxonomy" id="118781"/>
    <lineage>
        <taxon>Eukaryota</taxon>
        <taxon>Viridiplantae</taxon>
        <taxon>Streptophyta</taxon>
        <taxon>Embryophyta</taxon>
        <taxon>Tracheophyta</taxon>
        <taxon>Spermatophyta</taxon>
        <taxon>Magnoliopsida</taxon>
        <taxon>eudicotyledons</taxon>
        <taxon>Gunneridae</taxon>
        <taxon>Pentapetalae</taxon>
        <taxon>rosids</taxon>
        <taxon>fabids</taxon>
        <taxon>Malpighiales</taxon>
        <taxon>Salicaceae</taxon>
        <taxon>Saliceae</taxon>
        <taxon>Populus</taxon>
    </lineage>
</organism>
<dbReference type="OrthoDB" id="185373at2759"/>
<reference evidence="2" key="1">
    <citation type="journal article" date="2020" name="bioRxiv">
        <title>Hybrid origin of Populus tomentosa Carr. identified through genome sequencing and phylogenomic analysis.</title>
        <authorList>
            <person name="An X."/>
            <person name="Gao K."/>
            <person name="Chen Z."/>
            <person name="Li J."/>
            <person name="Yang X."/>
            <person name="Yang X."/>
            <person name="Zhou J."/>
            <person name="Guo T."/>
            <person name="Zhao T."/>
            <person name="Huang S."/>
            <person name="Miao D."/>
            <person name="Khan W.U."/>
            <person name="Rao P."/>
            <person name="Ye M."/>
            <person name="Lei B."/>
            <person name="Liao W."/>
            <person name="Wang J."/>
            <person name="Ji L."/>
            <person name="Li Y."/>
            <person name="Guo B."/>
            <person name="Mustafa N.S."/>
            <person name="Li S."/>
            <person name="Yun Q."/>
            <person name="Keller S.R."/>
            <person name="Mao J."/>
            <person name="Zhang R."/>
            <person name="Strauss S.H."/>
        </authorList>
    </citation>
    <scope>NUCLEOTIDE SEQUENCE</scope>
    <source>
        <strain evidence="2">GM15</strain>
        <tissue evidence="2">Leaf</tissue>
    </source>
</reference>
<feature type="repeat" description="PPR" evidence="1">
    <location>
        <begin position="5"/>
        <end position="39"/>
    </location>
</feature>
<dbReference type="Proteomes" id="UP000886885">
    <property type="component" value="Chromosome 2D"/>
</dbReference>
<evidence type="ECO:0000313" key="3">
    <source>
        <dbReference type="Proteomes" id="UP000886885"/>
    </source>
</evidence>
<dbReference type="EMBL" id="JAAWWB010000004">
    <property type="protein sequence ID" value="KAG6783976.1"/>
    <property type="molecule type" value="Genomic_DNA"/>
</dbReference>
<dbReference type="InterPro" id="IPR046960">
    <property type="entry name" value="PPR_At4g14850-like_plant"/>
</dbReference>
<dbReference type="InterPro" id="IPR002885">
    <property type="entry name" value="PPR_rpt"/>
</dbReference>
<evidence type="ECO:0008006" key="4">
    <source>
        <dbReference type="Google" id="ProtNLM"/>
    </source>
</evidence>
<comment type="caution">
    <text evidence="2">The sequence shown here is derived from an EMBL/GenBank/DDBJ whole genome shotgun (WGS) entry which is preliminary data.</text>
</comment>
<name>A0A8X8A8Q2_POPTO</name>
<evidence type="ECO:0000313" key="2">
    <source>
        <dbReference type="EMBL" id="KAG6783976.1"/>
    </source>
</evidence>
<sequence length="142" mass="15948">MVPRSTVSWNSVISRYVGKGRFVEATDLFRRMKEERTKLSELTMVSLLNACACLGALRQGEWIHDYTVKNSFAPRKHACKSRCRYIGGPLFSSAGKAMHQRFCLKEKQIDKEPGCSSIEVNGEVHELVSGGGCTIQRNLPRI</sequence>
<protein>
    <recommendedName>
        <fullName evidence="4">Pentatricopeptide repeat-containing protein</fullName>
    </recommendedName>
</protein>
<keyword evidence="3" id="KW-1185">Reference proteome</keyword>
<dbReference type="GO" id="GO:0009451">
    <property type="term" value="P:RNA modification"/>
    <property type="evidence" value="ECO:0007669"/>
    <property type="project" value="InterPro"/>
</dbReference>
<dbReference type="PROSITE" id="PS51375">
    <property type="entry name" value="PPR"/>
    <property type="match status" value="1"/>
</dbReference>
<dbReference type="GO" id="GO:0003723">
    <property type="term" value="F:RNA binding"/>
    <property type="evidence" value="ECO:0007669"/>
    <property type="project" value="InterPro"/>
</dbReference>
<gene>
    <name evidence="2" type="ORF">POTOM_009658</name>
</gene>
<dbReference type="PANTHER" id="PTHR47926">
    <property type="entry name" value="PENTATRICOPEPTIDE REPEAT-CONTAINING PROTEIN"/>
    <property type="match status" value="1"/>
</dbReference>
<dbReference type="NCBIfam" id="TIGR00756">
    <property type="entry name" value="PPR"/>
    <property type="match status" value="1"/>
</dbReference>
<evidence type="ECO:0000256" key="1">
    <source>
        <dbReference type="PROSITE-ProRule" id="PRU00708"/>
    </source>
</evidence>
<proteinExistence type="predicted"/>
<dbReference type="Pfam" id="PF13041">
    <property type="entry name" value="PPR_2"/>
    <property type="match status" value="1"/>
</dbReference>
<dbReference type="AlphaFoldDB" id="A0A8X8A8Q2"/>